<dbReference type="GO" id="GO:0016651">
    <property type="term" value="F:oxidoreductase activity, acting on NAD(P)H"/>
    <property type="evidence" value="ECO:0007669"/>
    <property type="project" value="UniProtKB-ARBA"/>
</dbReference>
<dbReference type="InterPro" id="IPR008254">
    <property type="entry name" value="Flavodoxin/NO_synth"/>
</dbReference>
<dbReference type="EMBL" id="OBDZ01000025">
    <property type="protein sequence ID" value="SNY39465.1"/>
    <property type="molecule type" value="Genomic_DNA"/>
</dbReference>
<sequence length="157" mass="17776">MEKAIIIYDGSVVETKDISQKIGECLKVKYEVVEKDISKLNIEEIEEFDLIIFGSASSNFKISQESFINLYNALAEGKVDLSKKRGATFCPLNKDRHSFCETVDIFESELKEMGLNIDVEGFKLDAFSQKDDQLINSWVEKLLLLEEAKVGEVQNAI</sequence>
<dbReference type="Gene3D" id="3.40.50.360">
    <property type="match status" value="1"/>
</dbReference>
<dbReference type="InterPro" id="IPR029039">
    <property type="entry name" value="Flavoprotein-like_sf"/>
</dbReference>
<evidence type="ECO:0000313" key="2">
    <source>
        <dbReference type="EMBL" id="SNY39465.1"/>
    </source>
</evidence>
<dbReference type="RefSeq" id="WP_097018884.1">
    <property type="nucleotide sequence ID" value="NZ_OBDZ01000025.1"/>
</dbReference>
<protein>
    <submittedName>
        <fullName evidence="2">Flavodoxin I</fullName>
    </submittedName>
</protein>
<dbReference type="AlphaFoldDB" id="A0A285HUT7"/>
<dbReference type="OrthoDB" id="9790745at2"/>
<gene>
    <name evidence="2" type="ORF">SAMN06265827_12530</name>
</gene>
<reference evidence="3" key="1">
    <citation type="submission" date="2017-09" db="EMBL/GenBank/DDBJ databases">
        <authorList>
            <person name="Varghese N."/>
            <person name="Submissions S."/>
        </authorList>
    </citation>
    <scope>NUCLEOTIDE SEQUENCE [LARGE SCALE GENOMIC DNA]</scope>
    <source>
        <strain evidence="3">MSL47</strain>
    </source>
</reference>
<name>A0A285HUT7_9FIRM</name>
<evidence type="ECO:0000313" key="3">
    <source>
        <dbReference type="Proteomes" id="UP000219573"/>
    </source>
</evidence>
<dbReference type="Proteomes" id="UP000219573">
    <property type="component" value="Unassembled WGS sequence"/>
</dbReference>
<proteinExistence type="predicted"/>
<keyword evidence="3" id="KW-1185">Reference proteome</keyword>
<dbReference type="Pfam" id="PF00258">
    <property type="entry name" value="Flavodoxin_1"/>
    <property type="match status" value="1"/>
</dbReference>
<organism evidence="2 3">
    <name type="scientific">Orenia metallireducens</name>
    <dbReference type="NCBI Taxonomy" id="1413210"/>
    <lineage>
        <taxon>Bacteria</taxon>
        <taxon>Bacillati</taxon>
        <taxon>Bacillota</taxon>
        <taxon>Clostridia</taxon>
        <taxon>Halanaerobiales</taxon>
        <taxon>Halobacteroidaceae</taxon>
        <taxon>Orenia</taxon>
    </lineage>
</organism>
<accession>A0A285HUT7</accession>
<feature type="domain" description="Flavodoxin-like" evidence="1">
    <location>
        <begin position="4"/>
        <end position="143"/>
    </location>
</feature>
<dbReference type="STRING" id="1413210.U472_02160"/>
<dbReference type="SUPFAM" id="SSF52218">
    <property type="entry name" value="Flavoproteins"/>
    <property type="match status" value="1"/>
</dbReference>
<dbReference type="PROSITE" id="PS50902">
    <property type="entry name" value="FLAVODOXIN_LIKE"/>
    <property type="match status" value="1"/>
</dbReference>
<dbReference type="GO" id="GO:0010181">
    <property type="term" value="F:FMN binding"/>
    <property type="evidence" value="ECO:0007669"/>
    <property type="project" value="InterPro"/>
</dbReference>
<evidence type="ECO:0000259" key="1">
    <source>
        <dbReference type="PROSITE" id="PS50902"/>
    </source>
</evidence>